<evidence type="ECO:0000259" key="5">
    <source>
        <dbReference type="PROSITE" id="PS50865"/>
    </source>
</evidence>
<protein>
    <recommendedName>
        <fullName evidence="5">MYND-type domain-containing protein</fullName>
    </recommendedName>
</protein>
<evidence type="ECO:0000256" key="2">
    <source>
        <dbReference type="ARBA" id="ARBA00022771"/>
    </source>
</evidence>
<sequence>MRLGVGLACTPDRRRSHEYLVRAAYSSSASKKVKAMAHGLLIAWFLDACEKDGTIRSRYLLAASHHCNEAAKLCREVSPKGACASPAVLFFMKNVFEKFSPTVVELNYWYKDAIKALDERNKQISKGQAKMAQKRLKNPHRYRCAAPGCKVQSDTGKMLSQCSGACDRDKKPAYCSKECQKADWKNHKPFCRPGAECSVIDDGFFDVVGTAPSSESANGALQIPVEFADGKKVLFSSSTMDPQMLKEIRELASKRNYGDGPVLDTIQHVEFSEVD</sequence>
<evidence type="ECO:0000256" key="1">
    <source>
        <dbReference type="ARBA" id="ARBA00022723"/>
    </source>
</evidence>
<keyword evidence="7" id="KW-1185">Reference proteome</keyword>
<dbReference type="SUPFAM" id="SSF144232">
    <property type="entry name" value="HIT/MYND zinc finger-like"/>
    <property type="match status" value="1"/>
</dbReference>
<evidence type="ECO:0000256" key="3">
    <source>
        <dbReference type="ARBA" id="ARBA00022833"/>
    </source>
</evidence>
<comment type="caution">
    <text evidence="6">The sequence shown here is derived from an EMBL/GenBank/DDBJ whole genome shotgun (WGS) entry which is preliminary data.</text>
</comment>
<dbReference type="Pfam" id="PF01753">
    <property type="entry name" value="zf-MYND"/>
    <property type="match status" value="1"/>
</dbReference>
<evidence type="ECO:0000313" key="6">
    <source>
        <dbReference type="EMBL" id="KAF4612857.1"/>
    </source>
</evidence>
<evidence type="ECO:0000313" key="7">
    <source>
        <dbReference type="Proteomes" id="UP000521872"/>
    </source>
</evidence>
<accession>A0A8H4QKN0</accession>
<proteinExistence type="predicted"/>
<keyword evidence="2 4" id="KW-0863">Zinc-finger</keyword>
<name>A0A8H4QKN0_9AGAR</name>
<dbReference type="InterPro" id="IPR002893">
    <property type="entry name" value="Znf_MYND"/>
</dbReference>
<dbReference type="AlphaFoldDB" id="A0A8H4QKN0"/>
<dbReference type="GO" id="GO:0008270">
    <property type="term" value="F:zinc ion binding"/>
    <property type="evidence" value="ECO:0007669"/>
    <property type="project" value="UniProtKB-KW"/>
</dbReference>
<keyword evidence="1" id="KW-0479">Metal-binding</keyword>
<dbReference type="Proteomes" id="UP000521872">
    <property type="component" value="Unassembled WGS sequence"/>
</dbReference>
<feature type="domain" description="MYND-type" evidence="5">
    <location>
        <begin position="144"/>
        <end position="191"/>
    </location>
</feature>
<dbReference type="PROSITE" id="PS50865">
    <property type="entry name" value="ZF_MYND_2"/>
    <property type="match status" value="1"/>
</dbReference>
<gene>
    <name evidence="6" type="ORF">D9613_011190</name>
</gene>
<dbReference type="EMBL" id="JAACJL010000046">
    <property type="protein sequence ID" value="KAF4612857.1"/>
    <property type="molecule type" value="Genomic_DNA"/>
</dbReference>
<reference evidence="6 7" key="1">
    <citation type="submission" date="2019-12" db="EMBL/GenBank/DDBJ databases">
        <authorList>
            <person name="Floudas D."/>
            <person name="Bentzer J."/>
            <person name="Ahren D."/>
            <person name="Johansson T."/>
            <person name="Persson P."/>
            <person name="Tunlid A."/>
        </authorList>
    </citation>
    <scope>NUCLEOTIDE SEQUENCE [LARGE SCALE GENOMIC DNA]</scope>
    <source>
        <strain evidence="6 7">CBS 102.39</strain>
    </source>
</reference>
<evidence type="ECO:0000256" key="4">
    <source>
        <dbReference type="PROSITE-ProRule" id="PRU00134"/>
    </source>
</evidence>
<keyword evidence="3" id="KW-0862">Zinc</keyword>
<organism evidence="6 7">
    <name type="scientific">Agrocybe pediades</name>
    <dbReference type="NCBI Taxonomy" id="84607"/>
    <lineage>
        <taxon>Eukaryota</taxon>
        <taxon>Fungi</taxon>
        <taxon>Dikarya</taxon>
        <taxon>Basidiomycota</taxon>
        <taxon>Agaricomycotina</taxon>
        <taxon>Agaricomycetes</taxon>
        <taxon>Agaricomycetidae</taxon>
        <taxon>Agaricales</taxon>
        <taxon>Agaricineae</taxon>
        <taxon>Strophariaceae</taxon>
        <taxon>Agrocybe</taxon>
    </lineage>
</organism>
<dbReference type="Gene3D" id="6.10.140.2220">
    <property type="match status" value="1"/>
</dbReference>